<organism evidence="1 2">
    <name type="scientific">Ancylostoma ceylanicum</name>
    <dbReference type="NCBI Taxonomy" id="53326"/>
    <lineage>
        <taxon>Eukaryota</taxon>
        <taxon>Metazoa</taxon>
        <taxon>Ecdysozoa</taxon>
        <taxon>Nematoda</taxon>
        <taxon>Chromadorea</taxon>
        <taxon>Rhabditida</taxon>
        <taxon>Rhabditina</taxon>
        <taxon>Rhabditomorpha</taxon>
        <taxon>Strongyloidea</taxon>
        <taxon>Ancylostomatidae</taxon>
        <taxon>Ancylostomatinae</taxon>
        <taxon>Ancylostoma</taxon>
    </lineage>
</organism>
<dbReference type="AlphaFoldDB" id="A0A016X1A4"/>
<comment type="caution">
    <text evidence="1">The sequence shown here is derived from an EMBL/GenBank/DDBJ whole genome shotgun (WGS) entry which is preliminary data.</text>
</comment>
<dbReference type="EMBL" id="JARK01000020">
    <property type="protein sequence ID" value="EYC45695.1"/>
    <property type="molecule type" value="Genomic_DNA"/>
</dbReference>
<proteinExistence type="predicted"/>
<accession>A0A016X1A4</accession>
<protein>
    <submittedName>
        <fullName evidence="1">Uncharacterized protein</fullName>
    </submittedName>
</protein>
<keyword evidence="2" id="KW-1185">Reference proteome</keyword>
<reference evidence="2" key="1">
    <citation type="journal article" date="2015" name="Nat. Genet.">
        <title>The genome and transcriptome of the zoonotic hookworm Ancylostoma ceylanicum identify infection-specific gene families.</title>
        <authorList>
            <person name="Schwarz E.M."/>
            <person name="Hu Y."/>
            <person name="Antoshechkin I."/>
            <person name="Miller M.M."/>
            <person name="Sternberg P.W."/>
            <person name="Aroian R.V."/>
        </authorList>
    </citation>
    <scope>NUCLEOTIDE SEQUENCE</scope>
    <source>
        <strain evidence="2">HY135</strain>
    </source>
</reference>
<evidence type="ECO:0000313" key="2">
    <source>
        <dbReference type="Proteomes" id="UP000024635"/>
    </source>
</evidence>
<dbReference type="Proteomes" id="UP000024635">
    <property type="component" value="Unassembled WGS sequence"/>
</dbReference>
<evidence type="ECO:0000313" key="1">
    <source>
        <dbReference type="EMBL" id="EYC45695.1"/>
    </source>
</evidence>
<sequence>MKKERVSVTLALQVAYSSVFIALRYTFGFVSGGEFSFSMFGGAADGAASSGSDGDFVFDFGNPSQGGDGGDTTFNFNFGGESDEPNTAEKNEGFNFFGF</sequence>
<name>A0A016X1A4_9BILA</name>
<gene>
    <name evidence="1" type="primary">Acey_s0420.g1156</name>
    <name evidence="1" type="ORF">Y032_0420g1156</name>
</gene>